<evidence type="ECO:0000313" key="2">
    <source>
        <dbReference type="Proteomes" id="UP000324513"/>
    </source>
</evidence>
<dbReference type="Proteomes" id="UP000324513">
    <property type="component" value="Unassembled WGS sequence"/>
</dbReference>
<comment type="caution">
    <text evidence="1">The sequence shown here is derived from an EMBL/GenBank/DDBJ whole genome shotgun (WGS) entry which is preliminary data.</text>
</comment>
<keyword evidence="2" id="KW-1185">Reference proteome</keyword>
<protein>
    <submittedName>
        <fullName evidence="1">Uncharacterized protein</fullName>
    </submittedName>
</protein>
<sequence>MDDDKDGIKKINALIQAKLNINPLAIDDVEDWIDAYAKAEYVMKTERLMLYSAFKQAATEIVNAMFSKENAED</sequence>
<organism evidence="1 2">
    <name type="scientific">Elizabethkingia miricola</name>
    <name type="common">Chryseobacterium miricola</name>
    <dbReference type="NCBI Taxonomy" id="172045"/>
    <lineage>
        <taxon>Bacteria</taxon>
        <taxon>Pseudomonadati</taxon>
        <taxon>Bacteroidota</taxon>
        <taxon>Flavobacteriia</taxon>
        <taxon>Flavobacteriales</taxon>
        <taxon>Weeksellaceae</taxon>
        <taxon>Elizabethkingia</taxon>
    </lineage>
</organism>
<evidence type="ECO:0000313" key="1">
    <source>
        <dbReference type="EMBL" id="TYO84549.1"/>
    </source>
</evidence>
<accession>A0ABY3NAL4</accession>
<reference evidence="1 2" key="1">
    <citation type="submission" date="2019-07" db="EMBL/GenBank/DDBJ databases">
        <title>Genomic Encyclopedia of Archaeal and Bacterial Type Strains, Phase II (KMG-II): from individual species to whole genera.</title>
        <authorList>
            <person name="Goeker M."/>
        </authorList>
    </citation>
    <scope>NUCLEOTIDE SEQUENCE [LARGE SCALE GENOMIC DNA]</scope>
    <source>
        <strain evidence="1 2">DSM 14571</strain>
    </source>
</reference>
<proteinExistence type="predicted"/>
<dbReference type="EMBL" id="VNHK01000021">
    <property type="protein sequence ID" value="TYO84549.1"/>
    <property type="molecule type" value="Genomic_DNA"/>
</dbReference>
<dbReference type="RefSeq" id="WP_065082322.1">
    <property type="nucleotide sequence ID" value="NZ_FLSS01000005.1"/>
</dbReference>
<name>A0ABY3NAL4_ELIMR</name>
<gene>
    <name evidence="1" type="ORF">LX74_03973</name>
</gene>